<dbReference type="GO" id="GO:0003677">
    <property type="term" value="F:DNA binding"/>
    <property type="evidence" value="ECO:0007669"/>
    <property type="project" value="UniProtKB-KW"/>
</dbReference>
<evidence type="ECO:0000313" key="3">
    <source>
        <dbReference type="Proteomes" id="UP000791080"/>
    </source>
</evidence>
<keyword evidence="3" id="KW-1185">Reference proteome</keyword>
<dbReference type="Proteomes" id="UP000791080">
    <property type="component" value="Unassembled WGS sequence"/>
</dbReference>
<protein>
    <submittedName>
        <fullName evidence="2">YbaB/EbfC DNA-binding family protein</fullName>
    </submittedName>
</protein>
<dbReference type="Pfam" id="PF02575">
    <property type="entry name" value="YbaB_DNA_bd"/>
    <property type="match status" value="1"/>
</dbReference>
<name>A0ABT1JN89_ACTCY</name>
<accession>A0ABT1JN89</accession>
<dbReference type="InterPro" id="IPR036894">
    <property type="entry name" value="YbaB-like_sf"/>
</dbReference>
<keyword evidence="2" id="KW-0238">DNA-binding</keyword>
<dbReference type="InterPro" id="IPR004401">
    <property type="entry name" value="YbaB/EbfC"/>
</dbReference>
<dbReference type="SUPFAM" id="SSF82607">
    <property type="entry name" value="YbaB-like"/>
    <property type="match status" value="1"/>
</dbReference>
<dbReference type="Gene3D" id="3.30.1310.10">
    <property type="entry name" value="Nucleoid-associated protein YbaB-like domain"/>
    <property type="match status" value="1"/>
</dbReference>
<feature type="region of interest" description="Disordered" evidence="1">
    <location>
        <begin position="113"/>
        <end position="135"/>
    </location>
</feature>
<gene>
    <name evidence="2" type="ORF">G443_003868</name>
</gene>
<proteinExistence type="predicted"/>
<evidence type="ECO:0000256" key="1">
    <source>
        <dbReference type="SAM" id="MobiDB-lite"/>
    </source>
</evidence>
<dbReference type="RefSeq" id="WP_051314105.1">
    <property type="nucleotide sequence ID" value="NZ_AUBJ02000001.1"/>
</dbReference>
<evidence type="ECO:0000313" key="2">
    <source>
        <dbReference type="EMBL" id="MCP2333598.1"/>
    </source>
</evidence>
<sequence>MSDRIEHSISRAVERIAATTELADAAVARLGGATATAESGDGSVTVTAGPGGRLVDVRVSDRALRLGPEGLAREIRRLTDQAGSRATQRMRGALSPGLDPRVESRLDWLGLRADEEPDDQVDDEDGWSVLDRRRG</sequence>
<comment type="caution">
    <text evidence="2">The sequence shown here is derived from an EMBL/GenBank/DDBJ whole genome shotgun (WGS) entry which is preliminary data.</text>
</comment>
<reference evidence="2 3" key="1">
    <citation type="submission" date="2022-06" db="EMBL/GenBank/DDBJ databases">
        <title>Genomic Encyclopedia of Type Strains, Phase I: the one thousand microbial genomes (KMG-I) project.</title>
        <authorList>
            <person name="Kyrpides N."/>
        </authorList>
    </citation>
    <scope>NUCLEOTIDE SEQUENCE [LARGE SCALE GENOMIC DNA]</scope>
    <source>
        <strain evidence="2 3">DSM 43889</strain>
    </source>
</reference>
<feature type="compositionally biased region" description="Acidic residues" evidence="1">
    <location>
        <begin position="115"/>
        <end position="126"/>
    </location>
</feature>
<dbReference type="EMBL" id="AUBJ02000001">
    <property type="protein sequence ID" value="MCP2333598.1"/>
    <property type="molecule type" value="Genomic_DNA"/>
</dbReference>
<organism evidence="2 3">
    <name type="scientific">Actinoalloteichus caeruleus DSM 43889</name>
    <dbReference type="NCBI Taxonomy" id="1120930"/>
    <lineage>
        <taxon>Bacteria</taxon>
        <taxon>Bacillati</taxon>
        <taxon>Actinomycetota</taxon>
        <taxon>Actinomycetes</taxon>
        <taxon>Pseudonocardiales</taxon>
        <taxon>Pseudonocardiaceae</taxon>
        <taxon>Actinoalloteichus</taxon>
        <taxon>Actinoalloteichus cyanogriseus</taxon>
    </lineage>
</organism>